<feature type="signal peptide" evidence="1">
    <location>
        <begin position="1"/>
        <end position="22"/>
    </location>
</feature>
<dbReference type="Pfam" id="PF00850">
    <property type="entry name" value="Hist_deacetyl"/>
    <property type="match status" value="1"/>
</dbReference>
<protein>
    <recommendedName>
        <fullName evidence="2">Histone deacetylase domain-containing protein</fullName>
    </recommendedName>
</protein>
<feature type="chain" id="PRO_5040988559" description="Histone deacetylase domain-containing protein" evidence="1">
    <location>
        <begin position="23"/>
        <end position="360"/>
    </location>
</feature>
<evidence type="ECO:0000313" key="4">
    <source>
        <dbReference type="Proteomes" id="UP001165065"/>
    </source>
</evidence>
<evidence type="ECO:0000259" key="2">
    <source>
        <dbReference type="Pfam" id="PF00850"/>
    </source>
</evidence>
<dbReference type="GO" id="GO:0004407">
    <property type="term" value="F:histone deacetylase activity"/>
    <property type="evidence" value="ECO:0007669"/>
    <property type="project" value="TreeGrafter"/>
</dbReference>
<dbReference type="EMBL" id="BRYA01000541">
    <property type="protein sequence ID" value="GMI22068.1"/>
    <property type="molecule type" value="Genomic_DNA"/>
</dbReference>
<sequence length="360" mass="38094">MSITNIFLTITSILLILTPIRPLKVYTAPTHINHAPPPGGYHVETKLRMDDIAENIKDIITTVDTPSEGKINLQKITSPYPSCPSLWSSVHSSEYLSHLSTHRGGLDSDTYISPHTYAHLPYAQTSWLSSCTSALLGQGPSLSVTRPPGHHATRCGGMGFCLVNFAAAAAKGINDKDVRDHFGASGLGSGSVKVGILDIDVHFGNGIEDILAGEDGYAYCSIHQAGIYPGNSGSDARAENIRKVGLTQGTEGEEWGREVMIGLEWLKGQGMDVLIVACGYDGLEGDPLGGFALTPGDFRTVARDITRGFKGGEFTAWGVEGGYKTGEGGIGEAVRETIEGIMEGVEGGREGKGEEGGITC</sequence>
<name>A0A9W7FWZ7_9STRA</name>
<gene>
    <name evidence="3" type="ORF">TrCOL_g10603</name>
</gene>
<dbReference type="Gene3D" id="3.40.800.20">
    <property type="entry name" value="Histone deacetylase domain"/>
    <property type="match status" value="1"/>
</dbReference>
<dbReference type="AlphaFoldDB" id="A0A9W7FWZ7"/>
<evidence type="ECO:0000256" key="1">
    <source>
        <dbReference type="SAM" id="SignalP"/>
    </source>
</evidence>
<dbReference type="PANTHER" id="PTHR10625">
    <property type="entry name" value="HISTONE DEACETYLASE HDAC1-RELATED"/>
    <property type="match status" value="1"/>
</dbReference>
<dbReference type="InterPro" id="IPR037138">
    <property type="entry name" value="His_deacetylse_dom_sf"/>
</dbReference>
<dbReference type="InterPro" id="IPR023801">
    <property type="entry name" value="His_deacetylse_dom"/>
</dbReference>
<keyword evidence="4" id="KW-1185">Reference proteome</keyword>
<dbReference type="OrthoDB" id="424012at2759"/>
<proteinExistence type="predicted"/>
<organism evidence="3 4">
    <name type="scientific">Triparma columacea</name>
    <dbReference type="NCBI Taxonomy" id="722753"/>
    <lineage>
        <taxon>Eukaryota</taxon>
        <taxon>Sar</taxon>
        <taxon>Stramenopiles</taxon>
        <taxon>Ochrophyta</taxon>
        <taxon>Bolidophyceae</taxon>
        <taxon>Parmales</taxon>
        <taxon>Triparmaceae</taxon>
        <taxon>Triparma</taxon>
    </lineage>
</organism>
<dbReference type="GO" id="GO:0040029">
    <property type="term" value="P:epigenetic regulation of gene expression"/>
    <property type="evidence" value="ECO:0007669"/>
    <property type="project" value="TreeGrafter"/>
</dbReference>
<evidence type="ECO:0000313" key="3">
    <source>
        <dbReference type="EMBL" id="GMI22068.1"/>
    </source>
</evidence>
<accession>A0A9W7FWZ7</accession>
<dbReference type="SUPFAM" id="SSF52768">
    <property type="entry name" value="Arginase/deacetylase"/>
    <property type="match status" value="1"/>
</dbReference>
<keyword evidence="1" id="KW-0732">Signal</keyword>
<dbReference type="PANTHER" id="PTHR10625:SF10">
    <property type="entry name" value="HISTONE DEACETYLASE HDAC1"/>
    <property type="match status" value="1"/>
</dbReference>
<comment type="caution">
    <text evidence="3">The sequence shown here is derived from an EMBL/GenBank/DDBJ whole genome shotgun (WGS) entry which is preliminary data.</text>
</comment>
<feature type="domain" description="Histone deacetylase" evidence="2">
    <location>
        <begin position="48"/>
        <end position="325"/>
    </location>
</feature>
<dbReference type="InterPro" id="IPR023696">
    <property type="entry name" value="Ureohydrolase_dom_sf"/>
</dbReference>
<reference evidence="4" key="1">
    <citation type="journal article" date="2023" name="Commun. Biol.">
        <title>Genome analysis of Parmales, the sister group of diatoms, reveals the evolutionary specialization of diatoms from phago-mixotrophs to photoautotrophs.</title>
        <authorList>
            <person name="Ban H."/>
            <person name="Sato S."/>
            <person name="Yoshikawa S."/>
            <person name="Yamada K."/>
            <person name="Nakamura Y."/>
            <person name="Ichinomiya M."/>
            <person name="Sato N."/>
            <person name="Blanc-Mathieu R."/>
            <person name="Endo H."/>
            <person name="Kuwata A."/>
            <person name="Ogata H."/>
        </authorList>
    </citation>
    <scope>NUCLEOTIDE SEQUENCE [LARGE SCALE GENOMIC DNA]</scope>
</reference>
<dbReference type="Proteomes" id="UP001165065">
    <property type="component" value="Unassembled WGS sequence"/>
</dbReference>